<accession>A0A9N7TV10</accession>
<keyword evidence="3" id="KW-1185">Reference proteome</keyword>
<dbReference type="Proteomes" id="UP001153269">
    <property type="component" value="Unassembled WGS sequence"/>
</dbReference>
<dbReference type="EMBL" id="CADEAL010000361">
    <property type="protein sequence ID" value="CAB1419063.1"/>
    <property type="molecule type" value="Genomic_DNA"/>
</dbReference>
<dbReference type="AlphaFoldDB" id="A0A9N7TV10"/>
<sequence length="103" mass="11101">MSLVLSQSTPISSSATGAKSSEKPAGASRVARNFLSQPVSFATAWAPEPKHRSDDGSTTWRNRRAVLSGAFDTDQTELERIKFSNVEVPLSKILSYLAAVADF</sequence>
<comment type="caution">
    <text evidence="2">The sequence shown here is derived from an EMBL/GenBank/DDBJ whole genome shotgun (WGS) entry which is preliminary data.</text>
</comment>
<evidence type="ECO:0000313" key="2">
    <source>
        <dbReference type="EMBL" id="CAB1419063.1"/>
    </source>
</evidence>
<feature type="region of interest" description="Disordered" evidence="1">
    <location>
        <begin position="1"/>
        <end position="29"/>
    </location>
</feature>
<name>A0A9N7TV10_PLEPL</name>
<proteinExistence type="predicted"/>
<evidence type="ECO:0000313" key="3">
    <source>
        <dbReference type="Proteomes" id="UP001153269"/>
    </source>
</evidence>
<evidence type="ECO:0000256" key="1">
    <source>
        <dbReference type="SAM" id="MobiDB-lite"/>
    </source>
</evidence>
<reference evidence="2" key="1">
    <citation type="submission" date="2020-03" db="EMBL/GenBank/DDBJ databases">
        <authorList>
            <person name="Weist P."/>
        </authorList>
    </citation>
    <scope>NUCLEOTIDE SEQUENCE</scope>
</reference>
<protein>
    <submittedName>
        <fullName evidence="2">Uncharacterized protein</fullName>
    </submittedName>
</protein>
<organism evidence="2 3">
    <name type="scientific">Pleuronectes platessa</name>
    <name type="common">European plaice</name>
    <dbReference type="NCBI Taxonomy" id="8262"/>
    <lineage>
        <taxon>Eukaryota</taxon>
        <taxon>Metazoa</taxon>
        <taxon>Chordata</taxon>
        <taxon>Craniata</taxon>
        <taxon>Vertebrata</taxon>
        <taxon>Euteleostomi</taxon>
        <taxon>Actinopterygii</taxon>
        <taxon>Neopterygii</taxon>
        <taxon>Teleostei</taxon>
        <taxon>Neoteleostei</taxon>
        <taxon>Acanthomorphata</taxon>
        <taxon>Carangaria</taxon>
        <taxon>Pleuronectiformes</taxon>
        <taxon>Pleuronectoidei</taxon>
        <taxon>Pleuronectidae</taxon>
        <taxon>Pleuronectes</taxon>
    </lineage>
</organism>
<feature type="compositionally biased region" description="Polar residues" evidence="1">
    <location>
        <begin position="1"/>
        <end position="19"/>
    </location>
</feature>
<gene>
    <name evidence="2" type="ORF">PLEPLA_LOCUS6891</name>
</gene>